<dbReference type="InterPro" id="IPR052711">
    <property type="entry name" value="Zinc_ADH-like"/>
</dbReference>
<reference evidence="2 3" key="1">
    <citation type="submission" date="2019-07" db="EMBL/GenBank/DDBJ databases">
        <title>Whole genome shotgun sequence of Novosphingobium sediminis NBRC 106119.</title>
        <authorList>
            <person name="Hosoyama A."/>
            <person name="Uohara A."/>
            <person name="Ohji S."/>
            <person name="Ichikawa N."/>
        </authorList>
    </citation>
    <scope>NUCLEOTIDE SEQUENCE [LARGE SCALE GENOMIC DNA]</scope>
    <source>
        <strain evidence="2 3">NBRC 106119</strain>
    </source>
</reference>
<dbReference type="SMART" id="SM00829">
    <property type="entry name" value="PKS_ER"/>
    <property type="match status" value="1"/>
</dbReference>
<evidence type="ECO:0000313" key="2">
    <source>
        <dbReference type="EMBL" id="GEN99924.1"/>
    </source>
</evidence>
<dbReference type="Gene3D" id="3.90.180.10">
    <property type="entry name" value="Medium-chain alcohol dehydrogenases, catalytic domain"/>
    <property type="match status" value="1"/>
</dbReference>
<dbReference type="InterPro" id="IPR013154">
    <property type="entry name" value="ADH-like_N"/>
</dbReference>
<comment type="caution">
    <text evidence="2">The sequence shown here is derived from an EMBL/GenBank/DDBJ whole genome shotgun (WGS) entry which is preliminary data.</text>
</comment>
<dbReference type="SUPFAM" id="SSF50129">
    <property type="entry name" value="GroES-like"/>
    <property type="match status" value="1"/>
</dbReference>
<dbReference type="InterPro" id="IPR011032">
    <property type="entry name" value="GroES-like_sf"/>
</dbReference>
<dbReference type="GO" id="GO:0016491">
    <property type="term" value="F:oxidoreductase activity"/>
    <property type="evidence" value="ECO:0007669"/>
    <property type="project" value="InterPro"/>
</dbReference>
<dbReference type="AlphaFoldDB" id="A0A512AJQ4"/>
<dbReference type="Proteomes" id="UP000321464">
    <property type="component" value="Unassembled WGS sequence"/>
</dbReference>
<sequence>MSISAIRIGAPATLDTLHLDHLPDVGDPGPGEIRVRLRASSLNFHDFAVVTGMLPGAAGRIPMSDGAGEVVAVGDGVTAYAPGDLVVSTFFTNWDDGVPPATAFTTVPGDGIDGYAREEIVAPANWFTRVPKGYSAAEAATLTCAGLTAWRALFADGSVKPGSTVLVQGTGGVSVFALQFAKAAGARVIATSSSDAKLERMRSLGADELINYKEVPDWGVKALELTGGAGVDCVVEIGGAGTLDQSMTAARVGGHVALIGVLAGFAGPVQTAMLMFKNLRVQGLTVGSRAMQLDMIAGIEANGIRPVIDSHFPLADLAGAFRHQASNTHFGKIVVDI</sequence>
<evidence type="ECO:0000313" key="3">
    <source>
        <dbReference type="Proteomes" id="UP000321464"/>
    </source>
</evidence>
<dbReference type="InterPro" id="IPR020843">
    <property type="entry name" value="ER"/>
</dbReference>
<dbReference type="CDD" id="cd08276">
    <property type="entry name" value="MDR7"/>
    <property type="match status" value="1"/>
</dbReference>
<organism evidence="2 3">
    <name type="scientific">Novosphingobium sediminis</name>
    <dbReference type="NCBI Taxonomy" id="707214"/>
    <lineage>
        <taxon>Bacteria</taxon>
        <taxon>Pseudomonadati</taxon>
        <taxon>Pseudomonadota</taxon>
        <taxon>Alphaproteobacteria</taxon>
        <taxon>Sphingomonadales</taxon>
        <taxon>Sphingomonadaceae</taxon>
        <taxon>Novosphingobium</taxon>
    </lineage>
</organism>
<dbReference type="InterPro" id="IPR036291">
    <property type="entry name" value="NAD(P)-bd_dom_sf"/>
</dbReference>
<dbReference type="SUPFAM" id="SSF51735">
    <property type="entry name" value="NAD(P)-binding Rossmann-fold domains"/>
    <property type="match status" value="1"/>
</dbReference>
<feature type="domain" description="Enoyl reductase (ER)" evidence="1">
    <location>
        <begin position="12"/>
        <end position="335"/>
    </location>
</feature>
<accession>A0A512AJQ4</accession>
<dbReference type="Gene3D" id="3.40.50.720">
    <property type="entry name" value="NAD(P)-binding Rossmann-like Domain"/>
    <property type="match status" value="1"/>
</dbReference>
<gene>
    <name evidence="2" type="ORF">NSE01_17570</name>
</gene>
<evidence type="ECO:0000259" key="1">
    <source>
        <dbReference type="SMART" id="SM00829"/>
    </source>
</evidence>
<proteinExistence type="predicted"/>
<dbReference type="EMBL" id="BJYR01000012">
    <property type="protein sequence ID" value="GEN99924.1"/>
    <property type="molecule type" value="Genomic_DNA"/>
</dbReference>
<dbReference type="PANTHER" id="PTHR45033">
    <property type="match status" value="1"/>
</dbReference>
<dbReference type="InterPro" id="IPR013149">
    <property type="entry name" value="ADH-like_C"/>
</dbReference>
<keyword evidence="3" id="KW-1185">Reference proteome</keyword>
<dbReference type="Pfam" id="PF00107">
    <property type="entry name" value="ADH_zinc_N"/>
    <property type="match status" value="1"/>
</dbReference>
<name>A0A512AJQ4_9SPHN</name>
<dbReference type="PANTHER" id="PTHR45033:SF2">
    <property type="entry name" value="ZINC-TYPE ALCOHOL DEHYDROGENASE-LIKE PROTEIN C1773.06C"/>
    <property type="match status" value="1"/>
</dbReference>
<protein>
    <submittedName>
        <fullName evidence="2">Alcohol dehydrogenase</fullName>
    </submittedName>
</protein>
<dbReference type="Pfam" id="PF08240">
    <property type="entry name" value="ADH_N"/>
    <property type="match status" value="1"/>
</dbReference>